<evidence type="ECO:0000313" key="3">
    <source>
        <dbReference type="Proteomes" id="UP000824469"/>
    </source>
</evidence>
<proteinExistence type="predicted"/>
<reference evidence="2 3" key="1">
    <citation type="journal article" date="2021" name="Nat. Plants">
        <title>The Taxus genome provides insights into paclitaxel biosynthesis.</title>
        <authorList>
            <person name="Xiong X."/>
            <person name="Gou J."/>
            <person name="Liao Q."/>
            <person name="Li Y."/>
            <person name="Zhou Q."/>
            <person name="Bi G."/>
            <person name="Li C."/>
            <person name="Du R."/>
            <person name="Wang X."/>
            <person name="Sun T."/>
            <person name="Guo L."/>
            <person name="Liang H."/>
            <person name="Lu P."/>
            <person name="Wu Y."/>
            <person name="Zhang Z."/>
            <person name="Ro D.K."/>
            <person name="Shang Y."/>
            <person name="Huang S."/>
            <person name="Yan J."/>
        </authorList>
    </citation>
    <scope>NUCLEOTIDE SEQUENCE [LARGE SCALE GENOMIC DNA]</scope>
    <source>
        <strain evidence="2">Ta-2019</strain>
    </source>
</reference>
<evidence type="ECO:0000256" key="1">
    <source>
        <dbReference type="SAM" id="MobiDB-lite"/>
    </source>
</evidence>
<protein>
    <submittedName>
        <fullName evidence="2">Uncharacterized protein</fullName>
    </submittedName>
</protein>
<dbReference type="AlphaFoldDB" id="A0AA38FYH3"/>
<organism evidence="2 3">
    <name type="scientific">Taxus chinensis</name>
    <name type="common">Chinese yew</name>
    <name type="synonym">Taxus wallichiana var. chinensis</name>
    <dbReference type="NCBI Taxonomy" id="29808"/>
    <lineage>
        <taxon>Eukaryota</taxon>
        <taxon>Viridiplantae</taxon>
        <taxon>Streptophyta</taxon>
        <taxon>Embryophyta</taxon>
        <taxon>Tracheophyta</taxon>
        <taxon>Spermatophyta</taxon>
        <taxon>Pinopsida</taxon>
        <taxon>Pinidae</taxon>
        <taxon>Conifers II</taxon>
        <taxon>Cupressales</taxon>
        <taxon>Taxaceae</taxon>
        <taxon>Taxus</taxon>
    </lineage>
</organism>
<feature type="non-terminal residue" evidence="2">
    <location>
        <position position="156"/>
    </location>
</feature>
<evidence type="ECO:0000313" key="2">
    <source>
        <dbReference type="EMBL" id="KAH9312790.1"/>
    </source>
</evidence>
<keyword evidence="3" id="KW-1185">Reference proteome</keyword>
<gene>
    <name evidence="2" type="ORF">KI387_027825</name>
</gene>
<dbReference type="EMBL" id="JAHRHJ020000006">
    <property type="protein sequence ID" value="KAH9312790.1"/>
    <property type="molecule type" value="Genomic_DNA"/>
</dbReference>
<name>A0AA38FYH3_TAXCH</name>
<accession>A0AA38FYH3</accession>
<sequence>MSKGGQLLVKPALQTEIYVGDHNDGCIDERGWIIVPSEIDDEGFVWLAEAPCTAAQKQRRKRQLQQLEHRKQIAERERSRSRSSRSFRLTETLTSILTASRNTIANQYGRAMNFISNIKNTRIRAALPQPADKECVQALPSLKISDHHKVSQPVCK</sequence>
<feature type="compositionally biased region" description="Basic and acidic residues" evidence="1">
    <location>
        <begin position="67"/>
        <end position="80"/>
    </location>
</feature>
<dbReference type="Proteomes" id="UP000824469">
    <property type="component" value="Unassembled WGS sequence"/>
</dbReference>
<feature type="region of interest" description="Disordered" evidence="1">
    <location>
        <begin position="58"/>
        <end position="86"/>
    </location>
</feature>
<comment type="caution">
    <text evidence="2">The sequence shown here is derived from an EMBL/GenBank/DDBJ whole genome shotgun (WGS) entry which is preliminary data.</text>
</comment>